<keyword evidence="7 19" id="KW-1133">Transmembrane helix</keyword>
<evidence type="ECO:0000256" key="16">
    <source>
        <dbReference type="ARBA" id="ARBA00067967"/>
    </source>
</evidence>
<accession>G0MUM8</accession>
<comment type="function">
    <text evidence="13">An odorant receptor which affects chemotaxis to the volatile odorant diacetyl. Specifies AWA neuronal cell fate via the odr-7 pathway.</text>
</comment>
<dbReference type="EMBL" id="GL379812">
    <property type="protein sequence ID" value="EGT44147.1"/>
    <property type="molecule type" value="Genomic_DNA"/>
</dbReference>
<evidence type="ECO:0000256" key="3">
    <source>
        <dbReference type="ARBA" id="ARBA00022500"/>
    </source>
</evidence>
<comment type="subcellular location">
    <subcellularLocation>
        <location evidence="1">Cell projection</location>
        <location evidence="1">Cilium membrane</location>
        <topology evidence="1">Multi-pass membrane protein</topology>
    </subcellularLocation>
</comment>
<dbReference type="GO" id="GO:0006935">
    <property type="term" value="P:chemotaxis"/>
    <property type="evidence" value="ECO:0007669"/>
    <property type="project" value="UniProtKB-KW"/>
</dbReference>
<sequence length="336" mass="38014">MPALLKSSQYFGFVATQISNLLLLFLIFTKASTRFGSYKYLMISYAVYSLIYSWVEISAQPIIYVGKASMYLYVDSFLKYNKAISTHLAAAYCASFGLCVSLLATHFVYRYCAVCRPHDLYRFDGWRLIRIYILPVVLSVLWYLEVYFLIGPSEIKNENARAEIMEAYNEDIGKVGYIALLYYYKDKSGNLVVSYIDFIAYTLALGIMGSCISTTMICGWKTFQKMGSIKKSMSKKTKELNKQLFKTLVFQTLVPMFAMFAPVGTLLTLPIFSIVISPIFSNAPSFYAGLYPALDAIIAIFMIRDFRDTVLCRPKLHVSIASSIHSSHYNSSVLSG</sequence>
<evidence type="ECO:0000256" key="9">
    <source>
        <dbReference type="ARBA" id="ARBA00023136"/>
    </source>
</evidence>
<dbReference type="Gene3D" id="1.20.1070.10">
    <property type="entry name" value="Rhodopsin 7-helix transmembrane proteins"/>
    <property type="match status" value="1"/>
</dbReference>
<dbReference type="FunFam" id="1.20.1070.10:FF:000128">
    <property type="entry name" value="Seven TM Receptor"/>
    <property type="match status" value="1"/>
</dbReference>
<keyword evidence="4" id="KW-0716">Sensory transduction</keyword>
<evidence type="ECO:0000256" key="1">
    <source>
        <dbReference type="ARBA" id="ARBA00004272"/>
    </source>
</evidence>
<protein>
    <recommendedName>
        <fullName evidence="16">Serpentine receptor class r-10</fullName>
    </recommendedName>
    <alternativeName>
        <fullName evidence="17">Odorant response abnormal protein 10</fullName>
    </alternativeName>
    <alternativeName>
        <fullName evidence="18">Olfactory receptor 10</fullName>
    </alternativeName>
</protein>
<keyword evidence="11" id="KW-0325">Glycoprotein</keyword>
<feature type="transmembrane region" description="Helical" evidence="19">
    <location>
        <begin position="198"/>
        <end position="223"/>
    </location>
</feature>
<feature type="transmembrane region" description="Helical" evidence="19">
    <location>
        <begin position="40"/>
        <end position="64"/>
    </location>
</feature>
<name>G0MUM8_CAEBE</name>
<evidence type="ECO:0000256" key="4">
    <source>
        <dbReference type="ARBA" id="ARBA00022606"/>
    </source>
</evidence>
<keyword evidence="12" id="KW-0966">Cell projection</keyword>
<keyword evidence="8" id="KW-0969">Cilium</keyword>
<keyword evidence="2" id="KW-1003">Cell membrane</keyword>
<evidence type="ECO:0000256" key="6">
    <source>
        <dbReference type="ARBA" id="ARBA00022725"/>
    </source>
</evidence>
<dbReference type="HOGENOM" id="CLU_036335_2_1_1"/>
<dbReference type="Pfam" id="PF10326">
    <property type="entry name" value="7TM_GPCR_Str"/>
    <property type="match status" value="1"/>
</dbReference>
<evidence type="ECO:0000256" key="8">
    <source>
        <dbReference type="ARBA" id="ARBA00023069"/>
    </source>
</evidence>
<dbReference type="GO" id="GO:0038022">
    <property type="term" value="F:G protein-coupled olfactory receptor activity"/>
    <property type="evidence" value="ECO:0007669"/>
    <property type="project" value="TreeGrafter"/>
</dbReference>
<feature type="transmembrane region" description="Helical" evidence="19">
    <location>
        <begin position="12"/>
        <end position="28"/>
    </location>
</feature>
<comment type="similarity">
    <text evidence="14">Belongs to the nematode receptor-like protein str family.</text>
</comment>
<gene>
    <name evidence="20" type="ORF">CAEBREN_16904</name>
</gene>
<evidence type="ECO:0000256" key="5">
    <source>
        <dbReference type="ARBA" id="ARBA00022692"/>
    </source>
</evidence>
<evidence type="ECO:0000256" key="14">
    <source>
        <dbReference type="ARBA" id="ARBA00061678"/>
    </source>
</evidence>
<feature type="transmembrane region" description="Helical" evidence="19">
    <location>
        <begin position="284"/>
        <end position="303"/>
    </location>
</feature>
<keyword evidence="5 19" id="KW-0812">Transmembrane</keyword>
<keyword evidence="3" id="KW-0145">Chemotaxis</keyword>
<comment type="subunit">
    <text evidence="15">Interacts with odr-4.</text>
</comment>
<dbReference type="AlphaFoldDB" id="G0MUM8"/>
<dbReference type="eggNOG" id="ENOG502T02H">
    <property type="taxonomic scope" value="Eukaryota"/>
</dbReference>
<evidence type="ECO:0000256" key="2">
    <source>
        <dbReference type="ARBA" id="ARBA00022475"/>
    </source>
</evidence>
<evidence type="ECO:0000256" key="18">
    <source>
        <dbReference type="ARBA" id="ARBA00082489"/>
    </source>
</evidence>
<dbReference type="PANTHER" id="PTHR22943:SF242">
    <property type="entry name" value="SEVEN TM RECEPTOR"/>
    <property type="match status" value="1"/>
</dbReference>
<dbReference type="SUPFAM" id="SSF81321">
    <property type="entry name" value="Family A G protein-coupled receptor-like"/>
    <property type="match status" value="1"/>
</dbReference>
<evidence type="ECO:0000256" key="15">
    <source>
        <dbReference type="ARBA" id="ARBA00064300"/>
    </source>
</evidence>
<evidence type="ECO:0000313" key="21">
    <source>
        <dbReference type="Proteomes" id="UP000008068"/>
    </source>
</evidence>
<evidence type="ECO:0000256" key="17">
    <source>
        <dbReference type="ARBA" id="ARBA00078653"/>
    </source>
</evidence>
<evidence type="ECO:0000313" key="20">
    <source>
        <dbReference type="EMBL" id="EGT44147.1"/>
    </source>
</evidence>
<evidence type="ECO:0000256" key="12">
    <source>
        <dbReference type="ARBA" id="ARBA00023273"/>
    </source>
</evidence>
<evidence type="ECO:0000256" key="10">
    <source>
        <dbReference type="ARBA" id="ARBA00023170"/>
    </source>
</evidence>
<keyword evidence="9 19" id="KW-0472">Membrane</keyword>
<feature type="transmembrane region" description="Helical" evidence="19">
    <location>
        <begin position="129"/>
        <end position="150"/>
    </location>
</feature>
<feature type="transmembrane region" description="Helical" evidence="19">
    <location>
        <begin position="244"/>
        <end position="272"/>
    </location>
</feature>
<dbReference type="GO" id="GO:0060170">
    <property type="term" value="C:ciliary membrane"/>
    <property type="evidence" value="ECO:0007669"/>
    <property type="project" value="UniProtKB-SubCell"/>
</dbReference>
<evidence type="ECO:0000256" key="19">
    <source>
        <dbReference type="SAM" id="Phobius"/>
    </source>
</evidence>
<dbReference type="PANTHER" id="PTHR22943">
    <property type="entry name" value="7-TRANSMEMBRANE DOMAIN RECEPTOR C.ELEGANS"/>
    <property type="match status" value="1"/>
</dbReference>
<evidence type="ECO:0000256" key="13">
    <source>
        <dbReference type="ARBA" id="ARBA00054965"/>
    </source>
</evidence>
<proteinExistence type="inferred from homology"/>
<evidence type="ECO:0000256" key="11">
    <source>
        <dbReference type="ARBA" id="ARBA00023180"/>
    </source>
</evidence>
<keyword evidence="10" id="KW-0675">Receptor</keyword>
<organism evidence="21">
    <name type="scientific">Caenorhabditis brenneri</name>
    <name type="common">Nematode worm</name>
    <dbReference type="NCBI Taxonomy" id="135651"/>
    <lineage>
        <taxon>Eukaryota</taxon>
        <taxon>Metazoa</taxon>
        <taxon>Ecdysozoa</taxon>
        <taxon>Nematoda</taxon>
        <taxon>Chromadorea</taxon>
        <taxon>Rhabditida</taxon>
        <taxon>Rhabditina</taxon>
        <taxon>Rhabditomorpha</taxon>
        <taxon>Rhabditoidea</taxon>
        <taxon>Rhabditidae</taxon>
        <taxon>Peloderinae</taxon>
        <taxon>Caenorhabditis</taxon>
    </lineage>
</organism>
<evidence type="ECO:0000256" key="7">
    <source>
        <dbReference type="ARBA" id="ARBA00022989"/>
    </source>
</evidence>
<dbReference type="OrthoDB" id="5841089at2759"/>
<dbReference type="Proteomes" id="UP000008068">
    <property type="component" value="Unassembled WGS sequence"/>
</dbReference>
<dbReference type="FunCoup" id="G0MUM8">
    <property type="interactions" value="6"/>
</dbReference>
<feature type="transmembrane region" description="Helical" evidence="19">
    <location>
        <begin position="84"/>
        <end position="109"/>
    </location>
</feature>
<dbReference type="GO" id="GO:0042048">
    <property type="term" value="P:olfactory behavior"/>
    <property type="evidence" value="ECO:0007669"/>
    <property type="project" value="TreeGrafter"/>
</dbReference>
<dbReference type="InterPro" id="IPR019428">
    <property type="entry name" value="7TM_GPCR_serpentine_rcpt_Str"/>
</dbReference>
<dbReference type="InParanoid" id="G0MUM8"/>
<keyword evidence="6" id="KW-0552">Olfaction</keyword>
<reference evidence="21" key="1">
    <citation type="submission" date="2011-07" db="EMBL/GenBank/DDBJ databases">
        <authorList>
            <consortium name="Caenorhabditis brenneri Sequencing and Analysis Consortium"/>
            <person name="Wilson R.K."/>
        </authorList>
    </citation>
    <scope>NUCLEOTIDE SEQUENCE [LARGE SCALE GENOMIC DNA]</scope>
    <source>
        <strain evidence="21">PB2801</strain>
    </source>
</reference>
<dbReference type="OMA" id="MISYAVY"/>
<keyword evidence="21" id="KW-1185">Reference proteome</keyword>